<name>A0A699JTT7_TANCI</name>
<keyword evidence="2" id="KW-0548">Nucleotidyltransferase</keyword>
<protein>
    <submittedName>
        <fullName evidence="2">RNA-directed DNA polymerase, eukaryota, reverse transcriptase zinc-binding domain protein</fullName>
    </submittedName>
</protein>
<keyword evidence="1" id="KW-0472">Membrane</keyword>
<keyword evidence="1" id="KW-0812">Transmembrane</keyword>
<sequence>MSWVKWEKILASIKKGGLGIGSIFGLNIGLLFKWIWRLRNRPTDLWAQVIGIIYGHDGGIARSSSRWRKHSNWGIIVSSINRLKDKGVDLLSLCTRKLGNGVSISFWEDTWIGTSPLRSQFPRGAELSQFEALIALIGSVQLSDSCDSWQWHPNYTVGYTVASARALVDESILEKDLVATRWNRNIPIK</sequence>
<reference evidence="2" key="1">
    <citation type="journal article" date="2019" name="Sci. Rep.">
        <title>Draft genome of Tanacetum cinerariifolium, the natural source of mosquito coil.</title>
        <authorList>
            <person name="Yamashiro T."/>
            <person name="Shiraishi A."/>
            <person name="Satake H."/>
            <person name="Nakayama K."/>
        </authorList>
    </citation>
    <scope>NUCLEOTIDE SEQUENCE</scope>
</reference>
<dbReference type="EMBL" id="BKCJ010448981">
    <property type="protein sequence ID" value="GFA57884.1"/>
    <property type="molecule type" value="Genomic_DNA"/>
</dbReference>
<comment type="caution">
    <text evidence="2">The sequence shown here is derived from an EMBL/GenBank/DDBJ whole genome shotgun (WGS) entry which is preliminary data.</text>
</comment>
<evidence type="ECO:0000256" key="1">
    <source>
        <dbReference type="SAM" id="Phobius"/>
    </source>
</evidence>
<dbReference type="GO" id="GO:0003964">
    <property type="term" value="F:RNA-directed DNA polymerase activity"/>
    <property type="evidence" value="ECO:0007669"/>
    <property type="project" value="UniProtKB-KW"/>
</dbReference>
<feature type="transmembrane region" description="Helical" evidence="1">
    <location>
        <begin position="16"/>
        <end position="36"/>
    </location>
</feature>
<dbReference type="AlphaFoldDB" id="A0A699JTT7"/>
<gene>
    <name evidence="2" type="ORF">Tci_629856</name>
</gene>
<keyword evidence="2" id="KW-0695">RNA-directed DNA polymerase</keyword>
<dbReference type="PANTHER" id="PTHR36617:SF16">
    <property type="entry name" value="OS04G0516500 PROTEIN"/>
    <property type="match status" value="1"/>
</dbReference>
<keyword evidence="2" id="KW-0808">Transferase</keyword>
<organism evidence="2">
    <name type="scientific">Tanacetum cinerariifolium</name>
    <name type="common">Dalmatian daisy</name>
    <name type="synonym">Chrysanthemum cinerariifolium</name>
    <dbReference type="NCBI Taxonomy" id="118510"/>
    <lineage>
        <taxon>Eukaryota</taxon>
        <taxon>Viridiplantae</taxon>
        <taxon>Streptophyta</taxon>
        <taxon>Embryophyta</taxon>
        <taxon>Tracheophyta</taxon>
        <taxon>Spermatophyta</taxon>
        <taxon>Magnoliopsida</taxon>
        <taxon>eudicotyledons</taxon>
        <taxon>Gunneridae</taxon>
        <taxon>Pentapetalae</taxon>
        <taxon>asterids</taxon>
        <taxon>campanulids</taxon>
        <taxon>Asterales</taxon>
        <taxon>Asteraceae</taxon>
        <taxon>Asteroideae</taxon>
        <taxon>Anthemideae</taxon>
        <taxon>Anthemidinae</taxon>
        <taxon>Tanacetum</taxon>
    </lineage>
</organism>
<proteinExistence type="predicted"/>
<keyword evidence="1" id="KW-1133">Transmembrane helix</keyword>
<evidence type="ECO:0000313" key="2">
    <source>
        <dbReference type="EMBL" id="GFA57884.1"/>
    </source>
</evidence>
<feature type="non-terminal residue" evidence="2">
    <location>
        <position position="189"/>
    </location>
</feature>
<accession>A0A699JTT7</accession>
<dbReference type="PANTHER" id="PTHR36617">
    <property type="entry name" value="PROTEIN, PUTATIVE-RELATED"/>
    <property type="match status" value="1"/>
</dbReference>